<dbReference type="GO" id="GO:0016209">
    <property type="term" value="F:antioxidant activity"/>
    <property type="evidence" value="ECO:0007669"/>
    <property type="project" value="InterPro"/>
</dbReference>
<dbReference type="CDD" id="cd02966">
    <property type="entry name" value="TlpA_like_family"/>
    <property type="match status" value="1"/>
</dbReference>
<dbReference type="Gene3D" id="3.40.30.10">
    <property type="entry name" value="Glutaredoxin"/>
    <property type="match status" value="1"/>
</dbReference>
<organism evidence="3 4">
    <name type="scientific">Candidatus Bacteroides merdavium</name>
    <dbReference type="NCBI Taxonomy" id="2838472"/>
    <lineage>
        <taxon>Bacteria</taxon>
        <taxon>Pseudomonadati</taxon>
        <taxon>Bacteroidota</taxon>
        <taxon>Bacteroidia</taxon>
        <taxon>Bacteroidales</taxon>
        <taxon>Bacteroidaceae</taxon>
        <taxon>Bacteroides</taxon>
    </lineage>
</organism>
<dbReference type="GO" id="GO:0016491">
    <property type="term" value="F:oxidoreductase activity"/>
    <property type="evidence" value="ECO:0007669"/>
    <property type="project" value="InterPro"/>
</dbReference>
<dbReference type="InterPro" id="IPR036249">
    <property type="entry name" value="Thioredoxin-like_sf"/>
</dbReference>
<dbReference type="PROSITE" id="PS51352">
    <property type="entry name" value="THIOREDOXIN_2"/>
    <property type="match status" value="1"/>
</dbReference>
<dbReference type="Proteomes" id="UP000824108">
    <property type="component" value="Unassembled WGS sequence"/>
</dbReference>
<evidence type="ECO:0000256" key="1">
    <source>
        <dbReference type="SAM" id="SignalP"/>
    </source>
</evidence>
<accession>A0A9D2GXX8</accession>
<evidence type="ECO:0000259" key="2">
    <source>
        <dbReference type="PROSITE" id="PS51352"/>
    </source>
</evidence>
<keyword evidence="1" id="KW-0732">Signal</keyword>
<proteinExistence type="predicted"/>
<evidence type="ECO:0000313" key="4">
    <source>
        <dbReference type="Proteomes" id="UP000824108"/>
    </source>
</evidence>
<feature type="domain" description="Thioredoxin" evidence="2">
    <location>
        <begin position="245"/>
        <end position="381"/>
    </location>
</feature>
<comment type="caution">
    <text evidence="3">The sequence shown here is derived from an EMBL/GenBank/DDBJ whole genome shotgun (WGS) entry which is preliminary data.</text>
</comment>
<dbReference type="SUPFAM" id="SSF52833">
    <property type="entry name" value="Thioredoxin-like"/>
    <property type="match status" value="1"/>
</dbReference>
<dbReference type="AlphaFoldDB" id="A0A9D2GXX8"/>
<dbReference type="InterPro" id="IPR050553">
    <property type="entry name" value="Thioredoxin_ResA/DsbE_sf"/>
</dbReference>
<feature type="signal peptide" evidence="1">
    <location>
        <begin position="1"/>
        <end position="23"/>
    </location>
</feature>
<dbReference type="Pfam" id="PF00578">
    <property type="entry name" value="AhpC-TSA"/>
    <property type="match status" value="1"/>
</dbReference>
<gene>
    <name evidence="3" type="ORF">H9807_03820</name>
</gene>
<dbReference type="PANTHER" id="PTHR42852:SF13">
    <property type="entry name" value="PROTEIN DIPZ"/>
    <property type="match status" value="1"/>
</dbReference>
<evidence type="ECO:0000313" key="3">
    <source>
        <dbReference type="EMBL" id="HIZ91231.1"/>
    </source>
</evidence>
<dbReference type="InterPro" id="IPR000866">
    <property type="entry name" value="AhpC/TSA"/>
</dbReference>
<sequence length="381" mass="43135">MKQKTLGLLACSALLCACQPAQKQTTITGTLTGVESDTLIVNYFAVSDLSRSTIQRDTIALQNGSFTCQLENDSVPIEAFFYAQPRNGAAAASLRKSIRVLAFPGETVEVSGSMDDYHMKGNAFHQAYEEVRALYKPYEDKMHKVTQVIMDMQSKGMMTRERLDSLRQIYEPINADMKKVKEDYIRQHPDEDISVYLISDLGKEAGELLDLIGEKTQNGPMAPLYKSMKEAIARQKAREEARKNMVEGAVAPDFTLKDLQGKDLTLSSLRGKYVVLDFWGSWCGWCIKGIPDMKKYYEKYKDRMEILGVDCNDTEEKWKDAVEKHELPWLHVRNTDEADITVKYGIQGYPTKIVIDPEGKVAKIVVGEAPAFYKYLDELFK</sequence>
<dbReference type="EMBL" id="DXAV01000034">
    <property type="protein sequence ID" value="HIZ91231.1"/>
    <property type="molecule type" value="Genomic_DNA"/>
</dbReference>
<protein>
    <submittedName>
        <fullName evidence="3">AhpC/TSA family protein</fullName>
    </submittedName>
</protein>
<reference evidence="3" key="2">
    <citation type="submission" date="2021-04" db="EMBL/GenBank/DDBJ databases">
        <authorList>
            <person name="Gilroy R."/>
        </authorList>
    </citation>
    <scope>NUCLEOTIDE SEQUENCE</scope>
    <source>
        <strain evidence="3">CHK118-2852</strain>
    </source>
</reference>
<dbReference type="PANTHER" id="PTHR42852">
    <property type="entry name" value="THIOL:DISULFIDE INTERCHANGE PROTEIN DSBE"/>
    <property type="match status" value="1"/>
</dbReference>
<dbReference type="InterPro" id="IPR013766">
    <property type="entry name" value="Thioredoxin_domain"/>
</dbReference>
<feature type="chain" id="PRO_5038601387" evidence="1">
    <location>
        <begin position="24"/>
        <end position="381"/>
    </location>
</feature>
<reference evidence="3" key="1">
    <citation type="journal article" date="2021" name="PeerJ">
        <title>Extensive microbial diversity within the chicken gut microbiome revealed by metagenomics and culture.</title>
        <authorList>
            <person name="Gilroy R."/>
            <person name="Ravi A."/>
            <person name="Getino M."/>
            <person name="Pursley I."/>
            <person name="Horton D.L."/>
            <person name="Alikhan N.F."/>
            <person name="Baker D."/>
            <person name="Gharbi K."/>
            <person name="Hall N."/>
            <person name="Watson M."/>
            <person name="Adriaenssens E.M."/>
            <person name="Foster-Nyarko E."/>
            <person name="Jarju S."/>
            <person name="Secka A."/>
            <person name="Antonio M."/>
            <person name="Oren A."/>
            <person name="Chaudhuri R.R."/>
            <person name="La Ragione R."/>
            <person name="Hildebrand F."/>
            <person name="Pallen M.J."/>
        </authorList>
    </citation>
    <scope>NUCLEOTIDE SEQUENCE</scope>
    <source>
        <strain evidence="3">CHK118-2852</strain>
    </source>
</reference>
<name>A0A9D2GXX8_9BACE</name>
<dbReference type="PROSITE" id="PS51257">
    <property type="entry name" value="PROKAR_LIPOPROTEIN"/>
    <property type="match status" value="1"/>
</dbReference>